<evidence type="ECO:0000256" key="1">
    <source>
        <dbReference type="SAM" id="MobiDB-lite"/>
    </source>
</evidence>
<evidence type="ECO:0000256" key="2">
    <source>
        <dbReference type="SAM" id="SignalP"/>
    </source>
</evidence>
<feature type="signal peptide" evidence="2">
    <location>
        <begin position="1"/>
        <end position="18"/>
    </location>
</feature>
<feature type="domain" description="Ecp2 effector protein-like" evidence="3">
    <location>
        <begin position="237"/>
        <end position="337"/>
    </location>
</feature>
<organism evidence="4 5">
    <name type="scientific">Neurospora hispaniola</name>
    <dbReference type="NCBI Taxonomy" id="588809"/>
    <lineage>
        <taxon>Eukaryota</taxon>
        <taxon>Fungi</taxon>
        <taxon>Dikarya</taxon>
        <taxon>Ascomycota</taxon>
        <taxon>Pezizomycotina</taxon>
        <taxon>Sordariomycetes</taxon>
        <taxon>Sordariomycetidae</taxon>
        <taxon>Sordariales</taxon>
        <taxon>Sordariaceae</taxon>
        <taxon>Neurospora</taxon>
    </lineage>
</organism>
<proteinExistence type="predicted"/>
<feature type="chain" id="PRO_5042555307" description="Ecp2 effector protein-like domain-containing protein" evidence="2">
    <location>
        <begin position="19"/>
        <end position="363"/>
    </location>
</feature>
<evidence type="ECO:0000313" key="5">
    <source>
        <dbReference type="Proteomes" id="UP001285908"/>
    </source>
</evidence>
<dbReference type="EMBL" id="JAULSX010000008">
    <property type="protein sequence ID" value="KAK3486786.1"/>
    <property type="molecule type" value="Genomic_DNA"/>
</dbReference>
<sequence>MQLISVFTTFAAFKVAAALPSAVKGANDLVTRDGLLGSKLCTDVNFTGNCETITNVANGLKPNQCILVDSYLARKGISSIQPLERSWCTYYLTANCQDLSLDNCGHYDATSPIDDLTTVPLLSCKTNSIRFNNSISIFIMHSTSLTQSAHLIALTSSISAAIISHVPVLSRDTTSNDTSIDDSTNSSSSSSDMALTHPLNFTSLTSTSFTSLDVAQPSFCPYDSLNQPHPVLSYDLSTAPLAADCAHILDIINDTQPRGYWTFDMSDLEKGITLIQYGSCAFEMIKDGEVSEGGDGKNNSRKTEQVKWGVEELKFYLGTWLQKQRHGRLGAVGEVDCWVEGEQKKEEGGVRVRWMVVRRQQEK</sequence>
<evidence type="ECO:0000259" key="3">
    <source>
        <dbReference type="Pfam" id="PF14856"/>
    </source>
</evidence>
<keyword evidence="5" id="KW-1185">Reference proteome</keyword>
<keyword evidence="2" id="KW-0732">Signal</keyword>
<dbReference type="InterPro" id="IPR029226">
    <property type="entry name" value="Ecp2-like"/>
</dbReference>
<feature type="region of interest" description="Disordered" evidence="1">
    <location>
        <begin position="172"/>
        <end position="193"/>
    </location>
</feature>
<gene>
    <name evidence="4" type="ORF">B0T23DRAFT_325119</name>
</gene>
<dbReference type="AlphaFoldDB" id="A0AAJ0MN37"/>
<reference evidence="4 5" key="1">
    <citation type="journal article" date="2023" name="Mol. Phylogenet. Evol.">
        <title>Genome-scale phylogeny and comparative genomics of the fungal order Sordariales.</title>
        <authorList>
            <person name="Hensen N."/>
            <person name="Bonometti L."/>
            <person name="Westerberg I."/>
            <person name="Brannstrom I.O."/>
            <person name="Guillou S."/>
            <person name="Cros-Aarteil S."/>
            <person name="Calhoun S."/>
            <person name="Haridas S."/>
            <person name="Kuo A."/>
            <person name="Mondo S."/>
            <person name="Pangilinan J."/>
            <person name="Riley R."/>
            <person name="LaButti K."/>
            <person name="Andreopoulos B."/>
            <person name="Lipzen A."/>
            <person name="Chen C."/>
            <person name="Yan M."/>
            <person name="Daum C."/>
            <person name="Ng V."/>
            <person name="Clum A."/>
            <person name="Steindorff A."/>
            <person name="Ohm R.A."/>
            <person name="Martin F."/>
            <person name="Silar P."/>
            <person name="Natvig D.O."/>
            <person name="Lalanne C."/>
            <person name="Gautier V."/>
            <person name="Ament-Velasquez S.L."/>
            <person name="Kruys A."/>
            <person name="Hutchinson M.I."/>
            <person name="Powell A.J."/>
            <person name="Barry K."/>
            <person name="Miller A.N."/>
            <person name="Grigoriev I.V."/>
            <person name="Debuchy R."/>
            <person name="Gladieux P."/>
            <person name="Hiltunen Thoren M."/>
            <person name="Johannesson H."/>
        </authorList>
    </citation>
    <scope>NUCLEOTIDE SEQUENCE [LARGE SCALE GENOMIC DNA]</scope>
    <source>
        <strain evidence="4 5">FGSC 10403</strain>
    </source>
</reference>
<dbReference type="Proteomes" id="UP001285908">
    <property type="component" value="Unassembled WGS sequence"/>
</dbReference>
<name>A0AAJ0MN37_9PEZI</name>
<evidence type="ECO:0000313" key="4">
    <source>
        <dbReference type="EMBL" id="KAK3486786.1"/>
    </source>
</evidence>
<feature type="compositionally biased region" description="Low complexity" evidence="1">
    <location>
        <begin position="172"/>
        <end position="192"/>
    </location>
</feature>
<accession>A0AAJ0MN37</accession>
<dbReference type="Pfam" id="PF14856">
    <property type="entry name" value="Hce2"/>
    <property type="match status" value="1"/>
</dbReference>
<dbReference type="RefSeq" id="XP_062689343.1">
    <property type="nucleotide sequence ID" value="XM_062835482.1"/>
</dbReference>
<dbReference type="GeneID" id="87873104"/>
<comment type="caution">
    <text evidence="4">The sequence shown here is derived from an EMBL/GenBank/DDBJ whole genome shotgun (WGS) entry which is preliminary data.</text>
</comment>
<protein>
    <recommendedName>
        <fullName evidence="3">Ecp2 effector protein-like domain-containing protein</fullName>
    </recommendedName>
</protein>